<dbReference type="GO" id="GO:0010496">
    <property type="term" value="P:intercellular transport"/>
    <property type="evidence" value="ECO:0007669"/>
    <property type="project" value="TreeGrafter"/>
</dbReference>
<accession>A0A7I8L9I6</accession>
<dbReference type="SUPFAM" id="SSF48371">
    <property type="entry name" value="ARM repeat"/>
    <property type="match status" value="1"/>
</dbReference>
<dbReference type="Gene3D" id="1.25.10.10">
    <property type="entry name" value="Leucine-rich Repeat Variant"/>
    <property type="match status" value="2"/>
</dbReference>
<organism evidence="1 2">
    <name type="scientific">Spirodela intermedia</name>
    <name type="common">Intermediate duckweed</name>
    <dbReference type="NCBI Taxonomy" id="51605"/>
    <lineage>
        <taxon>Eukaryota</taxon>
        <taxon>Viridiplantae</taxon>
        <taxon>Streptophyta</taxon>
        <taxon>Embryophyta</taxon>
        <taxon>Tracheophyta</taxon>
        <taxon>Spermatophyta</taxon>
        <taxon>Magnoliopsida</taxon>
        <taxon>Liliopsida</taxon>
        <taxon>Araceae</taxon>
        <taxon>Lemnoideae</taxon>
        <taxon>Spirodela</taxon>
    </lineage>
</organism>
<dbReference type="PANTHER" id="PTHR20938">
    <property type="entry name" value="INTEGRATOR COMPLEX SUBUNIT 4"/>
    <property type="match status" value="1"/>
</dbReference>
<dbReference type="AlphaFoldDB" id="A0A7I8L9I6"/>
<evidence type="ECO:0000313" key="1">
    <source>
        <dbReference type="EMBL" id="CAA7406296.1"/>
    </source>
</evidence>
<dbReference type="InterPro" id="IPR016024">
    <property type="entry name" value="ARM-type_fold"/>
</dbReference>
<proteinExistence type="predicted"/>
<dbReference type="PANTHER" id="PTHR20938:SF0">
    <property type="entry name" value="INTEGRATOR COMPLEX SUBUNIT 4"/>
    <property type="match status" value="1"/>
</dbReference>
<keyword evidence="2" id="KW-1185">Reference proteome</keyword>
<protein>
    <submittedName>
        <fullName evidence="1">Uncharacterized protein</fullName>
    </submittedName>
</protein>
<evidence type="ECO:0000313" key="2">
    <source>
        <dbReference type="Proteomes" id="UP000663760"/>
    </source>
</evidence>
<dbReference type="OrthoDB" id="18190at2759"/>
<name>A0A7I8L9I6_SPIIN</name>
<reference evidence="1" key="1">
    <citation type="submission" date="2020-02" db="EMBL/GenBank/DDBJ databases">
        <authorList>
            <person name="Scholz U."/>
            <person name="Mascher M."/>
            <person name="Fiebig A."/>
        </authorList>
    </citation>
    <scope>NUCLEOTIDE SEQUENCE</scope>
</reference>
<sequence>MEELCLEDLQLLRQDAFIDSPSPLRALFSCRAIICNPASSEVALRSVVDAIVHLLGRDPSPPLLRPAVKLIADVVVLHPALMPSVFAAVRPLLSSGKRPAAEALAVLVSAAQSGGEGSFMVRSVMGEDLILSLASSRAVAVRSQLLRLLALESHYVREMSSADGRLVAVLRVFLGLTADLYPSVRSAALDGLLVLCGNAVAWMEISVMQRCYDVGVELLHDVDVFVRMSAIRLVSELGQMLMATKQVTDNGKFSDAQFLMLCSVARDMDMRVRVEVFLSLEKIKLVSENVLVQSLSKKVKKGNSGGKSLAEFSEEGCGLPISCAAGVFLQGLEDEFHEVRRAACFSLGTLTILYAKFADNALDFLMDMLNDDSDAVQLQALQTLFQMTSNGNMNVQERHMHMFLGTLANSGAPIRCAARNVLRLTRLPNMALFRLSINGLLGNLEAYGEDEEDIFAALFCIGRAHRELAARITAEYAQEIEPPGPGEMNLDRPRVVALLVLGIAPSLSNEALTQTLPARMFSYAVPLLGRISRSLKDFISQDALLSFLCKHSGLPFLETDACKEELEMVDQTVSEASAACLVFALEYVQLLLLVAEVWGQLQQPKVPHIMRIRKLDLLLGKLEVNLGRMRYCFLGLGKAAESHLLELSLLQCVLRLSTIGTQEALIVRKMRFLISRLELLVSEEKFEISAFVKESRNFCSQWGVHEISGSTRIVDLLELCSLGQMEISGGGLRCRKAELRSRADDPDQLPLPFVPGLPIGIPLDITLHNISSDDRVWLRMTAGGSTQYAFLSLDRFVGSDVERRCAADVPFYATPTVPFLLKACVCLECSRGYLTRKSKGQRGPRRETVDLTEEMEIYLVDVGQTVF</sequence>
<dbReference type="InterPro" id="IPR011989">
    <property type="entry name" value="ARM-like"/>
</dbReference>
<dbReference type="Proteomes" id="UP000663760">
    <property type="component" value="Chromosome 12"/>
</dbReference>
<gene>
    <name evidence="1" type="ORF">SI8410_12016974</name>
</gene>
<dbReference type="GO" id="GO:0005768">
    <property type="term" value="C:endosome"/>
    <property type="evidence" value="ECO:0007669"/>
    <property type="project" value="TreeGrafter"/>
</dbReference>
<dbReference type="EMBL" id="LR746275">
    <property type="protein sequence ID" value="CAA7406296.1"/>
    <property type="molecule type" value="Genomic_DNA"/>
</dbReference>